<comment type="caution">
    <text evidence="2">The sequence shown here is derived from an EMBL/GenBank/DDBJ whole genome shotgun (WGS) entry which is preliminary data.</text>
</comment>
<name>A0A2N6CSZ8_9GAMM</name>
<protein>
    <submittedName>
        <fullName evidence="2">Uncharacterized protein</fullName>
    </submittedName>
</protein>
<feature type="transmembrane region" description="Helical" evidence="1">
    <location>
        <begin position="35"/>
        <end position="54"/>
    </location>
</feature>
<accession>A0A2N6CSZ8</accession>
<gene>
    <name evidence="2" type="ORF">C0630_16530</name>
</gene>
<keyword evidence="1" id="KW-1133">Transmembrane helix</keyword>
<keyword evidence="1" id="KW-0812">Transmembrane</keyword>
<dbReference type="Proteomes" id="UP000235015">
    <property type="component" value="Unassembled WGS sequence"/>
</dbReference>
<organism evidence="2 3">
    <name type="scientific">Sedimenticola selenatireducens</name>
    <dbReference type="NCBI Taxonomy" id="191960"/>
    <lineage>
        <taxon>Bacteria</taxon>
        <taxon>Pseudomonadati</taxon>
        <taxon>Pseudomonadota</taxon>
        <taxon>Gammaproteobacteria</taxon>
        <taxon>Chromatiales</taxon>
        <taxon>Sedimenticolaceae</taxon>
        <taxon>Sedimenticola</taxon>
    </lineage>
</organism>
<feature type="transmembrane region" description="Helical" evidence="1">
    <location>
        <begin position="107"/>
        <end position="128"/>
    </location>
</feature>
<sequence length="183" mass="20927">MSIFLKLKAWQMFVLIIAPMFLPIFMFRGPESFKWFGLITLIWMLVLVGWLYAVGSTSNSKLPDNLKKNALIYKLGFVVAVFYAGLMAVAVFPNMELSANQPPTPPVWLVPLHLASMFGMFYGLWFTAKQFVTLQKNQSVRFFDYSGPFFLFWFSPIGVWFLQPRINEILGGDGHNNAPQPTQ</sequence>
<reference evidence="2 3" key="1">
    <citation type="submission" date="2017-11" db="EMBL/GenBank/DDBJ databases">
        <title>Genome-resolved metagenomics identifies genetic mobility, metabolic interactions, and unexpected diversity in perchlorate-reducing communities.</title>
        <authorList>
            <person name="Barnum T.P."/>
            <person name="Figueroa I.A."/>
            <person name="Carlstrom C.I."/>
            <person name="Lucas L.N."/>
            <person name="Engelbrektson A.L."/>
            <person name="Coates J.D."/>
        </authorList>
    </citation>
    <scope>NUCLEOTIDE SEQUENCE [LARGE SCALE GENOMIC DNA]</scope>
    <source>
        <strain evidence="2">BM301</strain>
    </source>
</reference>
<feature type="transmembrane region" description="Helical" evidence="1">
    <location>
        <begin position="75"/>
        <end position="95"/>
    </location>
</feature>
<keyword evidence="1" id="KW-0472">Membrane</keyword>
<dbReference type="AlphaFoldDB" id="A0A2N6CSZ8"/>
<feature type="transmembrane region" description="Helical" evidence="1">
    <location>
        <begin position="12"/>
        <end position="29"/>
    </location>
</feature>
<dbReference type="EMBL" id="PKUN01000026">
    <property type="protein sequence ID" value="PLX60240.1"/>
    <property type="molecule type" value="Genomic_DNA"/>
</dbReference>
<evidence type="ECO:0000313" key="2">
    <source>
        <dbReference type="EMBL" id="PLX60240.1"/>
    </source>
</evidence>
<evidence type="ECO:0000313" key="3">
    <source>
        <dbReference type="Proteomes" id="UP000235015"/>
    </source>
</evidence>
<dbReference type="RefSeq" id="WP_273440636.1">
    <property type="nucleotide sequence ID" value="NZ_PKUN01000026.1"/>
</dbReference>
<proteinExistence type="predicted"/>
<evidence type="ECO:0000256" key="1">
    <source>
        <dbReference type="SAM" id="Phobius"/>
    </source>
</evidence>
<feature type="transmembrane region" description="Helical" evidence="1">
    <location>
        <begin position="140"/>
        <end position="162"/>
    </location>
</feature>